<organism evidence="2 3">
    <name type="scientific">Serendipita vermifera MAFF 305830</name>
    <dbReference type="NCBI Taxonomy" id="933852"/>
    <lineage>
        <taxon>Eukaryota</taxon>
        <taxon>Fungi</taxon>
        <taxon>Dikarya</taxon>
        <taxon>Basidiomycota</taxon>
        <taxon>Agaricomycotina</taxon>
        <taxon>Agaricomycetes</taxon>
        <taxon>Sebacinales</taxon>
        <taxon>Serendipitaceae</taxon>
        <taxon>Serendipita</taxon>
    </lineage>
</organism>
<proteinExistence type="predicted"/>
<dbReference type="EMBL" id="KN824328">
    <property type="protein sequence ID" value="KIM24109.1"/>
    <property type="molecule type" value="Genomic_DNA"/>
</dbReference>
<protein>
    <submittedName>
        <fullName evidence="2">Uncharacterized protein</fullName>
    </submittedName>
</protein>
<dbReference type="HOGENOM" id="CLU_152107_0_0_1"/>
<keyword evidence="3" id="KW-1185">Reference proteome</keyword>
<evidence type="ECO:0000256" key="1">
    <source>
        <dbReference type="SAM" id="MobiDB-lite"/>
    </source>
</evidence>
<accession>A0A0C3AVW3</accession>
<reference evidence="3" key="2">
    <citation type="submission" date="2015-01" db="EMBL/GenBank/DDBJ databases">
        <title>Evolutionary Origins and Diversification of the Mycorrhizal Mutualists.</title>
        <authorList>
            <consortium name="DOE Joint Genome Institute"/>
            <consortium name="Mycorrhizal Genomics Consortium"/>
            <person name="Kohler A."/>
            <person name="Kuo A."/>
            <person name="Nagy L.G."/>
            <person name="Floudas D."/>
            <person name="Copeland A."/>
            <person name="Barry K.W."/>
            <person name="Cichocki N."/>
            <person name="Veneault-Fourrey C."/>
            <person name="LaButti K."/>
            <person name="Lindquist E.A."/>
            <person name="Lipzen A."/>
            <person name="Lundell T."/>
            <person name="Morin E."/>
            <person name="Murat C."/>
            <person name="Riley R."/>
            <person name="Ohm R."/>
            <person name="Sun H."/>
            <person name="Tunlid A."/>
            <person name="Henrissat B."/>
            <person name="Grigoriev I.V."/>
            <person name="Hibbett D.S."/>
            <person name="Martin F."/>
        </authorList>
    </citation>
    <scope>NUCLEOTIDE SEQUENCE [LARGE SCALE GENOMIC DNA]</scope>
    <source>
        <strain evidence="3">MAFF 305830</strain>
    </source>
</reference>
<dbReference type="AlphaFoldDB" id="A0A0C3AVW3"/>
<evidence type="ECO:0000313" key="2">
    <source>
        <dbReference type="EMBL" id="KIM24109.1"/>
    </source>
</evidence>
<gene>
    <name evidence="2" type="ORF">M408DRAFT_246144</name>
</gene>
<dbReference type="Proteomes" id="UP000054097">
    <property type="component" value="Unassembled WGS sequence"/>
</dbReference>
<sequence>MDPSNSPLSILSDSPQAPGTSQVCNCTAVGLSRVNVADAQPINDHFETAIDSPEGRAQQTITIFASAPPPAAPCTAPTVAETAPTVPTSPAYIWPQNEEDRWVNRVLLRPDDTAGP</sequence>
<evidence type="ECO:0000313" key="3">
    <source>
        <dbReference type="Proteomes" id="UP000054097"/>
    </source>
</evidence>
<feature type="region of interest" description="Disordered" evidence="1">
    <location>
        <begin position="1"/>
        <end position="21"/>
    </location>
</feature>
<reference evidence="2 3" key="1">
    <citation type="submission" date="2014-04" db="EMBL/GenBank/DDBJ databases">
        <authorList>
            <consortium name="DOE Joint Genome Institute"/>
            <person name="Kuo A."/>
            <person name="Zuccaro A."/>
            <person name="Kohler A."/>
            <person name="Nagy L.G."/>
            <person name="Floudas D."/>
            <person name="Copeland A."/>
            <person name="Barry K.W."/>
            <person name="Cichocki N."/>
            <person name="Veneault-Fourrey C."/>
            <person name="LaButti K."/>
            <person name="Lindquist E.A."/>
            <person name="Lipzen A."/>
            <person name="Lundell T."/>
            <person name="Morin E."/>
            <person name="Murat C."/>
            <person name="Sun H."/>
            <person name="Tunlid A."/>
            <person name="Henrissat B."/>
            <person name="Grigoriev I.V."/>
            <person name="Hibbett D.S."/>
            <person name="Martin F."/>
            <person name="Nordberg H.P."/>
            <person name="Cantor M.N."/>
            <person name="Hua S.X."/>
        </authorList>
    </citation>
    <scope>NUCLEOTIDE SEQUENCE [LARGE SCALE GENOMIC DNA]</scope>
    <source>
        <strain evidence="2 3">MAFF 305830</strain>
    </source>
</reference>
<name>A0A0C3AVW3_SERVB</name>